<feature type="binding site" evidence="12">
    <location>
        <position position="77"/>
    </location>
    <ligand>
        <name>Na(+)</name>
        <dbReference type="ChEBI" id="CHEBI:29101"/>
        <note>structural</note>
    </ligand>
</feature>
<dbReference type="EMBL" id="LWID01000001">
    <property type="protein sequence ID" value="MDG6895212.1"/>
    <property type="molecule type" value="Genomic_DNA"/>
</dbReference>
<keyword evidence="7 12" id="KW-0406">Ion transport</keyword>
<evidence type="ECO:0000256" key="7">
    <source>
        <dbReference type="ARBA" id="ARBA00023065"/>
    </source>
</evidence>
<dbReference type="Proteomes" id="UP001155500">
    <property type="component" value="Unassembled WGS sequence"/>
</dbReference>
<dbReference type="InterPro" id="IPR003691">
    <property type="entry name" value="FluC"/>
</dbReference>
<evidence type="ECO:0000313" key="13">
    <source>
        <dbReference type="EMBL" id="MDG6895212.1"/>
    </source>
</evidence>
<keyword evidence="2 12" id="KW-1003">Cell membrane</keyword>
<evidence type="ECO:0000256" key="10">
    <source>
        <dbReference type="ARBA" id="ARBA00035120"/>
    </source>
</evidence>
<keyword evidence="12" id="KW-0813">Transport</keyword>
<evidence type="ECO:0000256" key="6">
    <source>
        <dbReference type="ARBA" id="ARBA00023053"/>
    </source>
</evidence>
<keyword evidence="4 12" id="KW-0812">Transmembrane</keyword>
<keyword evidence="8 12" id="KW-0472">Membrane</keyword>
<comment type="activity regulation">
    <text evidence="12">Na(+) is not transported, but it plays an essential structural role and its presence is essential for fluoride channel function.</text>
</comment>
<organism evidence="13 14">
    <name type="scientific">Volucribacter amazonae</name>
    <dbReference type="NCBI Taxonomy" id="256731"/>
    <lineage>
        <taxon>Bacteria</taxon>
        <taxon>Pseudomonadati</taxon>
        <taxon>Pseudomonadota</taxon>
        <taxon>Gammaproteobacteria</taxon>
        <taxon>Pasteurellales</taxon>
        <taxon>Pasteurellaceae</taxon>
        <taxon>Volucribacter</taxon>
    </lineage>
</organism>
<evidence type="ECO:0000256" key="8">
    <source>
        <dbReference type="ARBA" id="ARBA00023136"/>
    </source>
</evidence>
<protein>
    <recommendedName>
        <fullName evidence="12">Fluoride-specific ion channel FluC</fullName>
    </recommendedName>
</protein>
<dbReference type="PANTHER" id="PTHR28259:SF1">
    <property type="entry name" value="FLUORIDE EXPORT PROTEIN 1-RELATED"/>
    <property type="match status" value="1"/>
</dbReference>
<keyword evidence="12" id="KW-0479">Metal-binding</keyword>
<comment type="similarity">
    <text evidence="10 12">Belongs to the fluoride channel Fluc/FEX (TC 1.A.43) family.</text>
</comment>
<dbReference type="GO" id="GO:0005886">
    <property type="term" value="C:plasma membrane"/>
    <property type="evidence" value="ECO:0007669"/>
    <property type="project" value="UniProtKB-SubCell"/>
</dbReference>
<evidence type="ECO:0000256" key="1">
    <source>
        <dbReference type="ARBA" id="ARBA00004651"/>
    </source>
</evidence>
<dbReference type="RefSeq" id="WP_279572634.1">
    <property type="nucleotide sequence ID" value="NZ_LWID01000001.1"/>
</dbReference>
<evidence type="ECO:0000256" key="5">
    <source>
        <dbReference type="ARBA" id="ARBA00022989"/>
    </source>
</evidence>
<dbReference type="NCBIfam" id="TIGR00494">
    <property type="entry name" value="crcB"/>
    <property type="match status" value="1"/>
</dbReference>
<comment type="caution">
    <text evidence="13">The sequence shown here is derived from an EMBL/GenBank/DDBJ whole genome shotgun (WGS) entry which is preliminary data.</text>
</comment>
<dbReference type="GO" id="GO:0140114">
    <property type="term" value="P:cellular detoxification of fluoride"/>
    <property type="evidence" value="ECO:0007669"/>
    <property type="project" value="UniProtKB-UniRule"/>
</dbReference>
<evidence type="ECO:0000256" key="4">
    <source>
        <dbReference type="ARBA" id="ARBA00022692"/>
    </source>
</evidence>
<feature type="transmembrane region" description="Helical" evidence="12">
    <location>
        <begin position="66"/>
        <end position="87"/>
    </location>
</feature>
<keyword evidence="5 12" id="KW-1133">Transmembrane helix</keyword>
<dbReference type="PANTHER" id="PTHR28259">
    <property type="entry name" value="FLUORIDE EXPORT PROTEIN 1-RELATED"/>
    <property type="match status" value="1"/>
</dbReference>
<dbReference type="GO" id="GO:0046872">
    <property type="term" value="F:metal ion binding"/>
    <property type="evidence" value="ECO:0007669"/>
    <property type="project" value="UniProtKB-KW"/>
</dbReference>
<reference evidence="13" key="1">
    <citation type="submission" date="2016-03" db="EMBL/GenBank/DDBJ databases">
        <title>Co-evolution between Pasteurellaceae and their hosts.</title>
        <authorList>
            <person name="Hansen M.J."/>
            <person name="Bojesen A.M."/>
            <person name="Planet P."/>
        </authorList>
    </citation>
    <scope>NUCLEOTIDE SEQUENCE</scope>
    <source>
        <strain evidence="13">146/S8/89</strain>
    </source>
</reference>
<proteinExistence type="inferred from homology"/>
<name>A0A9X4SI21_9PAST</name>
<evidence type="ECO:0000256" key="2">
    <source>
        <dbReference type="ARBA" id="ARBA00022475"/>
    </source>
</evidence>
<keyword evidence="6 12" id="KW-0915">Sodium</keyword>
<sequence>MMNFVYLCIGAILGATGRWGLTLLFNPILHSLQLGTLLANYIGCLLIGIMLAVMLQFPQLSTEWKLFFITGFLGSFTTFSSFSAEIVQNLLDEKYTSAFLVMTSHLLGGILCTFAGFFIWRWFNT</sequence>
<comment type="subcellular location">
    <subcellularLocation>
        <location evidence="1 12">Cell membrane</location>
        <topology evidence="1 12">Multi-pass membrane protein</topology>
    </subcellularLocation>
</comment>
<evidence type="ECO:0000313" key="14">
    <source>
        <dbReference type="Proteomes" id="UP001155500"/>
    </source>
</evidence>
<keyword evidence="14" id="KW-1185">Reference proteome</keyword>
<dbReference type="HAMAP" id="MF_00454">
    <property type="entry name" value="FluC"/>
    <property type="match status" value="1"/>
</dbReference>
<comment type="function">
    <text evidence="12">Fluoride-specific ion channel. Important for reducing fluoride concentration in the cell, thus reducing its toxicity.</text>
</comment>
<keyword evidence="9 12" id="KW-0407">Ion channel</keyword>
<dbReference type="AlphaFoldDB" id="A0A9X4SI21"/>
<evidence type="ECO:0000256" key="12">
    <source>
        <dbReference type="HAMAP-Rule" id="MF_00454"/>
    </source>
</evidence>
<dbReference type="Pfam" id="PF02537">
    <property type="entry name" value="CRCB"/>
    <property type="match status" value="1"/>
</dbReference>
<evidence type="ECO:0000256" key="9">
    <source>
        <dbReference type="ARBA" id="ARBA00023303"/>
    </source>
</evidence>
<evidence type="ECO:0000256" key="3">
    <source>
        <dbReference type="ARBA" id="ARBA00022519"/>
    </source>
</evidence>
<feature type="binding site" evidence="12">
    <location>
        <position position="74"/>
    </location>
    <ligand>
        <name>Na(+)</name>
        <dbReference type="ChEBI" id="CHEBI:29101"/>
        <note>structural</note>
    </ligand>
</feature>
<accession>A0A9X4SI21</accession>
<dbReference type="GO" id="GO:0062054">
    <property type="term" value="F:fluoride channel activity"/>
    <property type="evidence" value="ECO:0007669"/>
    <property type="project" value="UniProtKB-UniRule"/>
</dbReference>
<feature type="transmembrane region" description="Helical" evidence="12">
    <location>
        <begin position="99"/>
        <end position="123"/>
    </location>
</feature>
<feature type="transmembrane region" description="Helical" evidence="12">
    <location>
        <begin position="36"/>
        <end position="54"/>
    </location>
</feature>
<evidence type="ECO:0000256" key="11">
    <source>
        <dbReference type="ARBA" id="ARBA00035585"/>
    </source>
</evidence>
<keyword evidence="3" id="KW-0997">Cell inner membrane</keyword>
<comment type="catalytic activity">
    <reaction evidence="11">
        <text>fluoride(in) = fluoride(out)</text>
        <dbReference type="Rhea" id="RHEA:76159"/>
        <dbReference type="ChEBI" id="CHEBI:17051"/>
    </reaction>
    <physiologicalReaction direction="left-to-right" evidence="11">
        <dbReference type="Rhea" id="RHEA:76160"/>
    </physiologicalReaction>
</comment>
<gene>
    <name evidence="12" type="primary">fluC</name>
    <name evidence="12" type="synonym">crcB</name>
    <name evidence="13" type="ORF">A6A20_06175</name>
</gene>